<evidence type="ECO:0000256" key="4">
    <source>
        <dbReference type="ARBA" id="ARBA00022705"/>
    </source>
</evidence>
<dbReference type="InterPro" id="IPR000086">
    <property type="entry name" value="NUDIX_hydrolase_dom"/>
</dbReference>
<dbReference type="GO" id="GO:0008413">
    <property type="term" value="F:8-oxo-7,8-dihydroguanosine triphosphate pyrophosphatase activity"/>
    <property type="evidence" value="ECO:0007669"/>
    <property type="project" value="TreeGrafter"/>
</dbReference>
<dbReference type="GO" id="GO:0006281">
    <property type="term" value="P:DNA repair"/>
    <property type="evidence" value="ECO:0007669"/>
    <property type="project" value="UniProtKB-KW"/>
</dbReference>
<keyword evidence="7" id="KW-0378">Hydrolase</keyword>
<dbReference type="Gene3D" id="3.90.79.10">
    <property type="entry name" value="Nucleoside Triphosphate Pyrophosphohydrolase"/>
    <property type="match status" value="1"/>
</dbReference>
<evidence type="ECO:0000256" key="9">
    <source>
        <dbReference type="ARBA" id="ARBA00023204"/>
    </source>
</evidence>
<comment type="catalytic activity">
    <reaction evidence="10">
        <text>8-oxo-dGTP + H2O = 8-oxo-dGMP + diphosphate + H(+)</text>
        <dbReference type="Rhea" id="RHEA:31575"/>
        <dbReference type="ChEBI" id="CHEBI:15377"/>
        <dbReference type="ChEBI" id="CHEBI:15378"/>
        <dbReference type="ChEBI" id="CHEBI:33019"/>
        <dbReference type="ChEBI" id="CHEBI:63224"/>
        <dbReference type="ChEBI" id="CHEBI:77896"/>
        <dbReference type="EC" id="3.6.1.55"/>
    </reaction>
</comment>
<evidence type="ECO:0000256" key="11">
    <source>
        <dbReference type="ARBA" id="ARBA00038905"/>
    </source>
</evidence>
<evidence type="ECO:0000256" key="6">
    <source>
        <dbReference type="ARBA" id="ARBA00022763"/>
    </source>
</evidence>
<evidence type="ECO:0000313" key="13">
    <source>
        <dbReference type="EMBL" id="MBC8530613.1"/>
    </source>
</evidence>
<dbReference type="PROSITE" id="PS00893">
    <property type="entry name" value="NUDIX_BOX"/>
    <property type="match status" value="1"/>
</dbReference>
<dbReference type="GO" id="GO:0046872">
    <property type="term" value="F:metal ion binding"/>
    <property type="evidence" value="ECO:0007669"/>
    <property type="project" value="UniProtKB-KW"/>
</dbReference>
<organism evidence="13 14">
    <name type="scientific">Gehongia tenuis</name>
    <dbReference type="NCBI Taxonomy" id="2763655"/>
    <lineage>
        <taxon>Bacteria</taxon>
        <taxon>Bacillati</taxon>
        <taxon>Bacillota</taxon>
        <taxon>Clostridia</taxon>
        <taxon>Christensenellales</taxon>
        <taxon>Christensenellaceae</taxon>
        <taxon>Gehongia</taxon>
    </lineage>
</organism>
<protein>
    <recommendedName>
        <fullName evidence="11">8-oxo-dGTP diphosphatase</fullName>
        <ecNumber evidence="11">3.6.1.55</ecNumber>
    </recommendedName>
</protein>
<dbReference type="PANTHER" id="PTHR47707">
    <property type="entry name" value="8-OXO-DGTP DIPHOSPHATASE"/>
    <property type="match status" value="1"/>
</dbReference>
<evidence type="ECO:0000256" key="7">
    <source>
        <dbReference type="ARBA" id="ARBA00022801"/>
    </source>
</evidence>
<evidence type="ECO:0000256" key="10">
    <source>
        <dbReference type="ARBA" id="ARBA00035861"/>
    </source>
</evidence>
<evidence type="ECO:0000256" key="5">
    <source>
        <dbReference type="ARBA" id="ARBA00022723"/>
    </source>
</evidence>
<evidence type="ECO:0000256" key="2">
    <source>
        <dbReference type="ARBA" id="ARBA00005582"/>
    </source>
</evidence>
<keyword evidence="4" id="KW-0235">DNA replication</keyword>
<evidence type="ECO:0000256" key="3">
    <source>
        <dbReference type="ARBA" id="ARBA00022457"/>
    </source>
</evidence>
<dbReference type="RefSeq" id="WP_249314585.1">
    <property type="nucleotide sequence ID" value="NZ_JACRSR010000001.1"/>
</dbReference>
<dbReference type="GO" id="GO:0006260">
    <property type="term" value="P:DNA replication"/>
    <property type="evidence" value="ECO:0007669"/>
    <property type="project" value="UniProtKB-KW"/>
</dbReference>
<dbReference type="InterPro" id="IPR029119">
    <property type="entry name" value="MutY_C"/>
</dbReference>
<dbReference type="AlphaFoldDB" id="A0A926HNX3"/>
<dbReference type="GO" id="GO:0044715">
    <property type="term" value="F:8-oxo-dGDP phosphatase activity"/>
    <property type="evidence" value="ECO:0007669"/>
    <property type="project" value="TreeGrafter"/>
</dbReference>
<keyword evidence="14" id="KW-1185">Reference proteome</keyword>
<comment type="cofactor">
    <cofactor evidence="1">
        <name>Mg(2+)</name>
        <dbReference type="ChEBI" id="CHEBI:18420"/>
    </cofactor>
</comment>
<dbReference type="EMBL" id="JACRSR010000001">
    <property type="protein sequence ID" value="MBC8530613.1"/>
    <property type="molecule type" value="Genomic_DNA"/>
</dbReference>
<proteinExistence type="inferred from homology"/>
<evidence type="ECO:0000256" key="8">
    <source>
        <dbReference type="ARBA" id="ARBA00022842"/>
    </source>
</evidence>
<dbReference type="Proteomes" id="UP000623172">
    <property type="component" value="Unassembled WGS sequence"/>
</dbReference>
<reference evidence="13" key="1">
    <citation type="submission" date="2020-08" db="EMBL/GenBank/DDBJ databases">
        <title>Genome public.</title>
        <authorList>
            <person name="Liu C."/>
            <person name="Sun Q."/>
        </authorList>
    </citation>
    <scope>NUCLEOTIDE SEQUENCE</scope>
    <source>
        <strain evidence="13">NSJ-53</strain>
    </source>
</reference>
<sequence length="282" mass="29648">MGRIKDQPLFCEVTVMMEWVAAGVARRADGAVLCQKRPEGSFYGGYYEFPGGKLELMESAGAALVREFREELGVRVLPGPVIHTAYHDYGERQVMIHFLHCRLLGEPRPREGQQIAFVPPEKLSEYPFLPADGALIAMLPGLEPPPAPKRLTLVLGDGTALEYAKNLVEAMEAGGRTAALMPLEEGAGPIRRLLDRDLPVIAVGSLPGVERLPVSRSFGTGPAGPNAAPSGVTPAGGGTAYTGPVPFGVGPAFSDPAQAACELAPLASAIFEVALGVAVKLG</sequence>
<keyword evidence="5" id="KW-0479">Metal-binding</keyword>
<comment type="similarity">
    <text evidence="2">Belongs to the Nudix hydrolase family.</text>
</comment>
<dbReference type="Pfam" id="PF14815">
    <property type="entry name" value="NUDIX_4"/>
    <property type="match status" value="1"/>
</dbReference>
<evidence type="ECO:0000256" key="1">
    <source>
        <dbReference type="ARBA" id="ARBA00001946"/>
    </source>
</evidence>
<dbReference type="InterPro" id="IPR020084">
    <property type="entry name" value="NUDIX_hydrolase_CS"/>
</dbReference>
<evidence type="ECO:0000313" key="14">
    <source>
        <dbReference type="Proteomes" id="UP000623172"/>
    </source>
</evidence>
<dbReference type="SUPFAM" id="SSF55811">
    <property type="entry name" value="Nudix"/>
    <property type="match status" value="1"/>
</dbReference>
<dbReference type="GO" id="GO:0044716">
    <property type="term" value="F:8-oxo-GDP phosphatase activity"/>
    <property type="evidence" value="ECO:0007669"/>
    <property type="project" value="TreeGrafter"/>
</dbReference>
<dbReference type="PROSITE" id="PS51462">
    <property type="entry name" value="NUDIX"/>
    <property type="match status" value="1"/>
</dbReference>
<dbReference type="EC" id="3.6.1.55" evidence="11"/>
<name>A0A926HNX3_9FIRM</name>
<keyword evidence="8" id="KW-0460">Magnesium</keyword>
<dbReference type="GO" id="GO:0035539">
    <property type="term" value="F:8-oxo-7,8-dihydrodeoxyguanosine triphosphate pyrophosphatase activity"/>
    <property type="evidence" value="ECO:0007669"/>
    <property type="project" value="UniProtKB-EC"/>
</dbReference>
<evidence type="ECO:0000259" key="12">
    <source>
        <dbReference type="PROSITE" id="PS51462"/>
    </source>
</evidence>
<gene>
    <name evidence="13" type="ORF">H8696_01960</name>
</gene>
<dbReference type="InterPro" id="IPR015797">
    <property type="entry name" value="NUDIX_hydrolase-like_dom_sf"/>
</dbReference>
<comment type="caution">
    <text evidence="13">The sequence shown here is derived from an EMBL/GenBank/DDBJ whole genome shotgun (WGS) entry which is preliminary data.</text>
</comment>
<dbReference type="PANTHER" id="PTHR47707:SF1">
    <property type="entry name" value="NUDIX HYDROLASE FAMILY PROTEIN"/>
    <property type="match status" value="1"/>
</dbReference>
<accession>A0A926HNX3</accession>
<feature type="domain" description="Nudix hydrolase" evidence="12">
    <location>
        <begin position="15"/>
        <end position="143"/>
    </location>
</feature>
<keyword evidence="6" id="KW-0227">DNA damage</keyword>
<dbReference type="InterPro" id="IPR047127">
    <property type="entry name" value="MutT-like"/>
</dbReference>
<dbReference type="CDD" id="cd03425">
    <property type="entry name" value="NUDIX_MutT_NudA_like"/>
    <property type="match status" value="1"/>
</dbReference>
<keyword evidence="9" id="KW-0234">DNA repair</keyword>
<keyword evidence="3" id="KW-0515">Mutator protein</keyword>